<dbReference type="AlphaFoldDB" id="A0A7I7NLC6"/>
<feature type="region of interest" description="Disordered" evidence="1">
    <location>
        <begin position="1"/>
        <end position="23"/>
    </location>
</feature>
<organism evidence="2 3">
    <name type="scientific">Mycobacterium lacus</name>
    <dbReference type="NCBI Taxonomy" id="169765"/>
    <lineage>
        <taxon>Bacteria</taxon>
        <taxon>Bacillati</taxon>
        <taxon>Actinomycetota</taxon>
        <taxon>Actinomycetes</taxon>
        <taxon>Mycobacteriales</taxon>
        <taxon>Mycobacteriaceae</taxon>
        <taxon>Mycobacterium</taxon>
    </lineage>
</organism>
<dbReference type="KEGG" id="mlj:MLAC_18050"/>
<dbReference type="SUPFAM" id="SSF143100">
    <property type="entry name" value="TTHA1013/TTHA0281-like"/>
    <property type="match status" value="1"/>
</dbReference>
<accession>A0A7I7NLC6</accession>
<dbReference type="Pfam" id="PF05534">
    <property type="entry name" value="HicB"/>
    <property type="match status" value="1"/>
</dbReference>
<dbReference type="Proteomes" id="UP000466396">
    <property type="component" value="Chromosome"/>
</dbReference>
<evidence type="ECO:0000313" key="3">
    <source>
        <dbReference type="Proteomes" id="UP000466396"/>
    </source>
</evidence>
<gene>
    <name evidence="2" type="ORF">MLAC_18050</name>
</gene>
<keyword evidence="3" id="KW-1185">Reference proteome</keyword>
<protein>
    <recommendedName>
        <fullName evidence="4">Antitoxin HicB</fullName>
    </recommendedName>
</protein>
<evidence type="ECO:0000256" key="1">
    <source>
        <dbReference type="SAM" id="MobiDB-lite"/>
    </source>
</evidence>
<dbReference type="OrthoDB" id="5297106at2"/>
<evidence type="ECO:0008006" key="4">
    <source>
        <dbReference type="Google" id="ProtNLM"/>
    </source>
</evidence>
<evidence type="ECO:0000313" key="2">
    <source>
        <dbReference type="EMBL" id="BBX96511.1"/>
    </source>
</evidence>
<sequence>MSGYAANPAGASDNAEVRSRRRAYRARWSPEDDEYVGLCAEFPSLSWLAETAHEAVAGIEQVVDEVVADMHANGEAAPQALTERTYSGKFGVRTFPELHESLSIEAAEQGVSLNQLVNLKLSRSA</sequence>
<proteinExistence type="predicted"/>
<reference evidence="2 3" key="1">
    <citation type="journal article" date="2019" name="Emerg. Microbes Infect.">
        <title>Comprehensive subspecies identification of 175 nontuberculous mycobacteria species based on 7547 genomic profiles.</title>
        <authorList>
            <person name="Matsumoto Y."/>
            <person name="Kinjo T."/>
            <person name="Motooka D."/>
            <person name="Nabeya D."/>
            <person name="Jung N."/>
            <person name="Uechi K."/>
            <person name="Horii T."/>
            <person name="Iida T."/>
            <person name="Fujita J."/>
            <person name="Nakamura S."/>
        </authorList>
    </citation>
    <scope>NUCLEOTIDE SEQUENCE [LARGE SCALE GENOMIC DNA]</scope>
    <source>
        <strain evidence="2 3">JCM 15657</strain>
    </source>
</reference>
<name>A0A7I7NLC6_9MYCO</name>
<dbReference type="EMBL" id="AP022581">
    <property type="protein sequence ID" value="BBX96511.1"/>
    <property type="molecule type" value="Genomic_DNA"/>
</dbReference>
<dbReference type="InterPro" id="IPR008651">
    <property type="entry name" value="Uncharacterised_HicB"/>
</dbReference>
<dbReference type="InterPro" id="IPR035069">
    <property type="entry name" value="TTHA1013/TTHA0281-like"/>
</dbReference>